<sequence length="108" mass="11413">MAKVCSISAPLGLCRGHSRDQVDYPLLCVNDPSGEGMFRCSLHQYMVSLNSSCVCSPPTPRNSARDEHPGSDPCCAHSSTFAAKAFKAATAVWQGGLVPAGTVLTWSL</sequence>
<name>A0A383VY55_TETOB</name>
<dbReference type="Proteomes" id="UP000256970">
    <property type="component" value="Unassembled WGS sequence"/>
</dbReference>
<dbReference type="EMBL" id="FNXT01000952">
    <property type="protein sequence ID" value="SZX69773.1"/>
    <property type="molecule type" value="Genomic_DNA"/>
</dbReference>
<evidence type="ECO:0000313" key="1">
    <source>
        <dbReference type="EMBL" id="SZX69773.1"/>
    </source>
</evidence>
<organism evidence="1 2">
    <name type="scientific">Tetradesmus obliquus</name>
    <name type="common">Green alga</name>
    <name type="synonym">Acutodesmus obliquus</name>
    <dbReference type="NCBI Taxonomy" id="3088"/>
    <lineage>
        <taxon>Eukaryota</taxon>
        <taxon>Viridiplantae</taxon>
        <taxon>Chlorophyta</taxon>
        <taxon>core chlorophytes</taxon>
        <taxon>Chlorophyceae</taxon>
        <taxon>CS clade</taxon>
        <taxon>Sphaeropleales</taxon>
        <taxon>Scenedesmaceae</taxon>
        <taxon>Tetradesmus</taxon>
    </lineage>
</organism>
<keyword evidence="2" id="KW-1185">Reference proteome</keyword>
<protein>
    <submittedName>
        <fullName evidence="1">Uncharacterized protein</fullName>
    </submittedName>
</protein>
<reference evidence="1 2" key="1">
    <citation type="submission" date="2016-10" db="EMBL/GenBank/DDBJ databases">
        <authorList>
            <person name="Cai Z."/>
        </authorList>
    </citation>
    <scope>NUCLEOTIDE SEQUENCE [LARGE SCALE GENOMIC DNA]</scope>
</reference>
<accession>A0A383VY55</accession>
<gene>
    <name evidence="1" type="ORF">BQ4739_LOCUS10049</name>
</gene>
<evidence type="ECO:0000313" key="2">
    <source>
        <dbReference type="Proteomes" id="UP000256970"/>
    </source>
</evidence>
<proteinExistence type="predicted"/>
<dbReference type="AlphaFoldDB" id="A0A383VY55"/>